<sequence length="202" mass="22763">MAGGDGSLRRCTAKSVAAAAGPQGSSLARCSTKRKAKKEEGASSGRVLRPRSTGRKAKEDKEKAAAAVKNRLSAKEIRWILAQKPRPPPPRYQAIKRENPELTPRPGEEGDERKMRLYILARAFYDLEESVPRLQERVRSELENKGYVEVNDEYHKRKAEKQALIDREWPEIEAKVKAIRLSQGCCDGSQSNSEEEEEEEDE</sequence>
<gene>
    <name evidence="2" type="ORF">PVAP13_8NG346100</name>
</gene>
<comment type="caution">
    <text evidence="2">The sequence shown here is derived from an EMBL/GenBank/DDBJ whole genome shotgun (WGS) entry which is preliminary data.</text>
</comment>
<accession>A0A8T0PA14</accession>
<evidence type="ECO:0000313" key="3">
    <source>
        <dbReference type="Proteomes" id="UP000823388"/>
    </source>
</evidence>
<evidence type="ECO:0000313" key="2">
    <source>
        <dbReference type="EMBL" id="KAG2558643.1"/>
    </source>
</evidence>
<dbReference type="PANTHER" id="PTHR35166:SF20">
    <property type="entry name" value="EXPRESSED PROTEIN"/>
    <property type="match status" value="1"/>
</dbReference>
<dbReference type="Proteomes" id="UP000823388">
    <property type="component" value="Chromosome 8N"/>
</dbReference>
<feature type="region of interest" description="Disordered" evidence="1">
    <location>
        <begin position="1"/>
        <end position="111"/>
    </location>
</feature>
<feature type="compositionally biased region" description="Basic and acidic residues" evidence="1">
    <location>
        <begin position="95"/>
        <end position="111"/>
    </location>
</feature>
<dbReference type="EMBL" id="CM029052">
    <property type="protein sequence ID" value="KAG2558643.1"/>
    <property type="molecule type" value="Genomic_DNA"/>
</dbReference>
<feature type="region of interest" description="Disordered" evidence="1">
    <location>
        <begin position="183"/>
        <end position="202"/>
    </location>
</feature>
<dbReference type="OrthoDB" id="687234at2759"/>
<feature type="compositionally biased region" description="Acidic residues" evidence="1">
    <location>
        <begin position="193"/>
        <end position="202"/>
    </location>
</feature>
<name>A0A8T0PA14_PANVG</name>
<proteinExistence type="predicted"/>
<dbReference type="PANTHER" id="PTHR35166">
    <property type="entry name" value="OS05G0193700 PROTEIN-RELATED"/>
    <property type="match status" value="1"/>
</dbReference>
<reference evidence="2" key="1">
    <citation type="submission" date="2020-05" db="EMBL/GenBank/DDBJ databases">
        <title>WGS assembly of Panicum virgatum.</title>
        <authorList>
            <person name="Lovell J.T."/>
            <person name="Jenkins J."/>
            <person name="Shu S."/>
            <person name="Juenger T.E."/>
            <person name="Schmutz J."/>
        </authorList>
    </citation>
    <scope>NUCLEOTIDE SEQUENCE</scope>
    <source>
        <strain evidence="2">AP13</strain>
    </source>
</reference>
<organism evidence="2 3">
    <name type="scientific">Panicum virgatum</name>
    <name type="common">Blackwell switchgrass</name>
    <dbReference type="NCBI Taxonomy" id="38727"/>
    <lineage>
        <taxon>Eukaryota</taxon>
        <taxon>Viridiplantae</taxon>
        <taxon>Streptophyta</taxon>
        <taxon>Embryophyta</taxon>
        <taxon>Tracheophyta</taxon>
        <taxon>Spermatophyta</taxon>
        <taxon>Magnoliopsida</taxon>
        <taxon>Liliopsida</taxon>
        <taxon>Poales</taxon>
        <taxon>Poaceae</taxon>
        <taxon>PACMAD clade</taxon>
        <taxon>Panicoideae</taxon>
        <taxon>Panicodae</taxon>
        <taxon>Paniceae</taxon>
        <taxon>Panicinae</taxon>
        <taxon>Panicum</taxon>
        <taxon>Panicum sect. Hiantes</taxon>
    </lineage>
</organism>
<protein>
    <submittedName>
        <fullName evidence="2">Uncharacterized protein</fullName>
    </submittedName>
</protein>
<dbReference type="AlphaFoldDB" id="A0A8T0PA14"/>
<evidence type="ECO:0000256" key="1">
    <source>
        <dbReference type="SAM" id="MobiDB-lite"/>
    </source>
</evidence>
<keyword evidence="3" id="KW-1185">Reference proteome</keyword>